<reference evidence="1 2" key="1">
    <citation type="submission" date="2017-07" db="EMBL/GenBank/DDBJ databases">
        <title>An improved, manually edited Actinidia chinensis var. chinensis (kiwifruit) genome highlights the challenges associated with draft genomes and gene prediction in plants.</title>
        <authorList>
            <person name="Pilkington S."/>
            <person name="Crowhurst R."/>
            <person name="Hilario E."/>
            <person name="Nardozza S."/>
            <person name="Fraser L."/>
            <person name="Peng Y."/>
            <person name="Gunaseelan K."/>
            <person name="Simpson R."/>
            <person name="Tahir J."/>
            <person name="Deroles S."/>
            <person name="Templeton K."/>
            <person name="Luo Z."/>
            <person name="Davy M."/>
            <person name="Cheng C."/>
            <person name="Mcneilage M."/>
            <person name="Scaglione D."/>
            <person name="Liu Y."/>
            <person name="Zhang Q."/>
            <person name="Datson P."/>
            <person name="De Silva N."/>
            <person name="Gardiner S."/>
            <person name="Bassett H."/>
            <person name="Chagne D."/>
            <person name="Mccallum J."/>
            <person name="Dzierzon H."/>
            <person name="Deng C."/>
            <person name="Wang Y.-Y."/>
            <person name="Barron N."/>
            <person name="Manako K."/>
            <person name="Bowen J."/>
            <person name="Foster T."/>
            <person name="Erridge Z."/>
            <person name="Tiffin H."/>
            <person name="Waite C."/>
            <person name="Davies K."/>
            <person name="Grierson E."/>
            <person name="Laing W."/>
            <person name="Kirk R."/>
            <person name="Chen X."/>
            <person name="Wood M."/>
            <person name="Montefiori M."/>
            <person name="Brummell D."/>
            <person name="Schwinn K."/>
            <person name="Catanach A."/>
            <person name="Fullerton C."/>
            <person name="Li D."/>
            <person name="Meiyalaghan S."/>
            <person name="Nieuwenhuizen N."/>
            <person name="Read N."/>
            <person name="Prakash R."/>
            <person name="Hunter D."/>
            <person name="Zhang H."/>
            <person name="Mckenzie M."/>
            <person name="Knabel M."/>
            <person name="Harris A."/>
            <person name="Allan A."/>
            <person name="Chen A."/>
            <person name="Janssen B."/>
            <person name="Plunkett B."/>
            <person name="Dwamena C."/>
            <person name="Voogd C."/>
            <person name="Leif D."/>
            <person name="Lafferty D."/>
            <person name="Souleyre E."/>
            <person name="Varkonyi-Gasic E."/>
            <person name="Gambi F."/>
            <person name="Hanley J."/>
            <person name="Yao J.-L."/>
            <person name="Cheung J."/>
            <person name="David K."/>
            <person name="Warren B."/>
            <person name="Marsh K."/>
            <person name="Snowden K."/>
            <person name="Lin-Wang K."/>
            <person name="Brian L."/>
            <person name="Martinez-Sanchez M."/>
            <person name="Wang M."/>
            <person name="Ileperuma N."/>
            <person name="Macnee N."/>
            <person name="Campin R."/>
            <person name="Mcatee P."/>
            <person name="Drummond R."/>
            <person name="Espley R."/>
            <person name="Ireland H."/>
            <person name="Wu R."/>
            <person name="Atkinson R."/>
            <person name="Karunairetnam S."/>
            <person name="Bulley S."/>
            <person name="Chunkath S."/>
            <person name="Hanley Z."/>
            <person name="Storey R."/>
            <person name="Thrimawithana A."/>
            <person name="Thomson S."/>
            <person name="David C."/>
            <person name="Testolin R."/>
        </authorList>
    </citation>
    <scope>NUCLEOTIDE SEQUENCE [LARGE SCALE GENOMIC DNA]</scope>
    <source>
        <strain evidence="2">cv. Red5</strain>
        <tissue evidence="1">Young leaf</tissue>
    </source>
</reference>
<sequence length="241" mass="26833">MLMSGYLSMKRKRKDLEEVNDDFSDSSPARKIRRLDAELPPIIEEEETEIQWVFNQQVMPEEHLPSNREQVGGYGPIIEELPAEPESEERAIVLFKSMSTPLLKSPSNFSVSIVSDIISGIKNQILWSGQSNAMKPTADVAARQGSNTRGTNECLAVFPWVPSQVPSIPKTEAPQTELSELMESKDMKVATMDIEKNNAVAEAGQGCESGGMSGGFHQWQQQHCMIPQLPQNASAPIMWFR</sequence>
<dbReference type="OMA" id="SHYQFLE"/>
<keyword evidence="1" id="KW-0808">Transferase</keyword>
<proteinExistence type="predicted"/>
<dbReference type="FunCoup" id="A0A2R6Q3Y6">
    <property type="interactions" value="2232"/>
</dbReference>
<dbReference type="InParanoid" id="A0A2R6Q3Y6"/>
<dbReference type="Proteomes" id="UP000241394">
    <property type="component" value="Chromosome LG20"/>
</dbReference>
<dbReference type="GO" id="GO:0016757">
    <property type="term" value="F:glycosyltransferase activity"/>
    <property type="evidence" value="ECO:0007669"/>
    <property type="project" value="UniProtKB-KW"/>
</dbReference>
<evidence type="ECO:0000313" key="2">
    <source>
        <dbReference type="Proteomes" id="UP000241394"/>
    </source>
</evidence>
<dbReference type="Gramene" id="PSS01588">
    <property type="protein sequence ID" value="PSS01588"/>
    <property type="gene ID" value="CEY00_Acc22944"/>
</dbReference>
<protein>
    <submittedName>
        <fullName evidence="1">Dol-P-Man:Man(5)GlcNAc(2)-PP-Dol alpha-1,3-mannosyltransferase</fullName>
    </submittedName>
</protein>
<comment type="caution">
    <text evidence="1">The sequence shown here is derived from an EMBL/GenBank/DDBJ whole genome shotgun (WGS) entry which is preliminary data.</text>
</comment>
<organism evidence="1 2">
    <name type="scientific">Actinidia chinensis var. chinensis</name>
    <name type="common">Chinese soft-hair kiwi</name>
    <dbReference type="NCBI Taxonomy" id="1590841"/>
    <lineage>
        <taxon>Eukaryota</taxon>
        <taxon>Viridiplantae</taxon>
        <taxon>Streptophyta</taxon>
        <taxon>Embryophyta</taxon>
        <taxon>Tracheophyta</taxon>
        <taxon>Spermatophyta</taxon>
        <taxon>Magnoliopsida</taxon>
        <taxon>eudicotyledons</taxon>
        <taxon>Gunneridae</taxon>
        <taxon>Pentapetalae</taxon>
        <taxon>asterids</taxon>
        <taxon>Ericales</taxon>
        <taxon>Actinidiaceae</taxon>
        <taxon>Actinidia</taxon>
    </lineage>
</organism>
<dbReference type="PANTHER" id="PTHR35510:SF1">
    <property type="entry name" value="DBH-LIKE MONOOXYGENASE"/>
    <property type="match status" value="1"/>
</dbReference>
<dbReference type="EMBL" id="NKQK01000020">
    <property type="protein sequence ID" value="PSS01588.1"/>
    <property type="molecule type" value="Genomic_DNA"/>
</dbReference>
<keyword evidence="2" id="KW-1185">Reference proteome</keyword>
<reference evidence="2" key="2">
    <citation type="journal article" date="2018" name="BMC Genomics">
        <title>A manually annotated Actinidia chinensis var. chinensis (kiwifruit) genome highlights the challenges associated with draft genomes and gene prediction in plants.</title>
        <authorList>
            <person name="Pilkington S.M."/>
            <person name="Crowhurst R."/>
            <person name="Hilario E."/>
            <person name="Nardozza S."/>
            <person name="Fraser L."/>
            <person name="Peng Y."/>
            <person name="Gunaseelan K."/>
            <person name="Simpson R."/>
            <person name="Tahir J."/>
            <person name="Deroles S.C."/>
            <person name="Templeton K."/>
            <person name="Luo Z."/>
            <person name="Davy M."/>
            <person name="Cheng C."/>
            <person name="McNeilage M."/>
            <person name="Scaglione D."/>
            <person name="Liu Y."/>
            <person name="Zhang Q."/>
            <person name="Datson P."/>
            <person name="De Silva N."/>
            <person name="Gardiner S.E."/>
            <person name="Bassett H."/>
            <person name="Chagne D."/>
            <person name="McCallum J."/>
            <person name="Dzierzon H."/>
            <person name="Deng C."/>
            <person name="Wang Y.Y."/>
            <person name="Barron L."/>
            <person name="Manako K."/>
            <person name="Bowen J."/>
            <person name="Foster T.M."/>
            <person name="Erridge Z.A."/>
            <person name="Tiffin H."/>
            <person name="Waite C.N."/>
            <person name="Davies K.M."/>
            <person name="Grierson E.P."/>
            <person name="Laing W.A."/>
            <person name="Kirk R."/>
            <person name="Chen X."/>
            <person name="Wood M."/>
            <person name="Montefiori M."/>
            <person name="Brummell D.A."/>
            <person name="Schwinn K.E."/>
            <person name="Catanach A."/>
            <person name="Fullerton C."/>
            <person name="Li D."/>
            <person name="Meiyalaghan S."/>
            <person name="Nieuwenhuizen N."/>
            <person name="Read N."/>
            <person name="Prakash R."/>
            <person name="Hunter D."/>
            <person name="Zhang H."/>
            <person name="McKenzie M."/>
            <person name="Knabel M."/>
            <person name="Harris A."/>
            <person name="Allan A.C."/>
            <person name="Gleave A."/>
            <person name="Chen A."/>
            <person name="Janssen B.J."/>
            <person name="Plunkett B."/>
            <person name="Ampomah-Dwamena C."/>
            <person name="Voogd C."/>
            <person name="Leif D."/>
            <person name="Lafferty D."/>
            <person name="Souleyre E.J.F."/>
            <person name="Varkonyi-Gasic E."/>
            <person name="Gambi F."/>
            <person name="Hanley J."/>
            <person name="Yao J.L."/>
            <person name="Cheung J."/>
            <person name="David K.M."/>
            <person name="Warren B."/>
            <person name="Marsh K."/>
            <person name="Snowden K.C."/>
            <person name="Lin-Wang K."/>
            <person name="Brian L."/>
            <person name="Martinez-Sanchez M."/>
            <person name="Wang M."/>
            <person name="Ileperuma N."/>
            <person name="Macnee N."/>
            <person name="Campin R."/>
            <person name="McAtee P."/>
            <person name="Drummond R.S.M."/>
            <person name="Espley R.V."/>
            <person name="Ireland H.S."/>
            <person name="Wu R."/>
            <person name="Atkinson R.G."/>
            <person name="Karunairetnam S."/>
            <person name="Bulley S."/>
            <person name="Chunkath S."/>
            <person name="Hanley Z."/>
            <person name="Storey R."/>
            <person name="Thrimawithana A.H."/>
            <person name="Thomson S."/>
            <person name="David C."/>
            <person name="Testolin R."/>
            <person name="Huang H."/>
            <person name="Hellens R.P."/>
            <person name="Schaffer R.J."/>
        </authorList>
    </citation>
    <scope>NUCLEOTIDE SEQUENCE [LARGE SCALE GENOMIC DNA]</scope>
    <source>
        <strain evidence="2">cv. Red5</strain>
    </source>
</reference>
<accession>A0A2R6Q3Y6</accession>
<dbReference type="PANTHER" id="PTHR35510">
    <property type="entry name" value="DBH-LIKE MONOOXYGENASE"/>
    <property type="match status" value="1"/>
</dbReference>
<keyword evidence="1" id="KW-0328">Glycosyltransferase</keyword>
<name>A0A2R6Q3Y6_ACTCC</name>
<dbReference type="STRING" id="1590841.A0A2R6Q3Y6"/>
<dbReference type="OrthoDB" id="1937743at2759"/>
<gene>
    <name evidence="1" type="ORF">CEY00_Acc22944</name>
</gene>
<evidence type="ECO:0000313" key="1">
    <source>
        <dbReference type="EMBL" id="PSS01588.1"/>
    </source>
</evidence>
<dbReference type="AlphaFoldDB" id="A0A2R6Q3Y6"/>